<feature type="domain" description="HTH tetR-type" evidence="3">
    <location>
        <begin position="14"/>
        <end position="74"/>
    </location>
</feature>
<dbReference type="SUPFAM" id="SSF46689">
    <property type="entry name" value="Homeodomain-like"/>
    <property type="match status" value="1"/>
</dbReference>
<gene>
    <name evidence="4" type="primary">acrR</name>
    <name evidence="4" type="ORF">VQ7734_01671</name>
</gene>
<dbReference type="PANTHER" id="PTHR43479">
    <property type="entry name" value="ACREF/ENVCD OPERON REPRESSOR-RELATED"/>
    <property type="match status" value="1"/>
</dbReference>
<sequence>MKKKILTQRQLQAQKTRQHIYDVGLMLMQKNGYHATTVSQISKAAKVSVGAFYHHFRSKEDILSHIYENADSYFLQVVKTDICSGKTSEQVVEFFQHYAEYNLQVGIDTMKVLYHADNIWFLKKNRGMQQVLRSILETGQANNEITSEQSSDEISDFLFMSARGVVFNWCMQNGRNDLLQDMKAYMQRLVTLFLL</sequence>
<feature type="DNA-binding region" description="H-T-H motif" evidence="2">
    <location>
        <begin position="37"/>
        <end position="56"/>
    </location>
</feature>
<dbReference type="AlphaFoldDB" id="A0A1M7YTE0"/>
<accession>A0A1M7YTE0</accession>
<dbReference type="PRINTS" id="PR00455">
    <property type="entry name" value="HTHTETR"/>
</dbReference>
<protein>
    <submittedName>
        <fullName evidence="4">HTH-type transcriptional regulator AcrR</fullName>
    </submittedName>
</protein>
<dbReference type="Proteomes" id="UP000184600">
    <property type="component" value="Unassembled WGS sequence"/>
</dbReference>
<dbReference type="RefSeq" id="WP_073581379.1">
    <property type="nucleotide sequence ID" value="NZ_AP024897.1"/>
</dbReference>
<evidence type="ECO:0000313" key="4">
    <source>
        <dbReference type="EMBL" id="SHO55910.1"/>
    </source>
</evidence>
<proteinExistence type="predicted"/>
<keyword evidence="1 2" id="KW-0238">DNA-binding</keyword>
<dbReference type="PANTHER" id="PTHR43479:SF11">
    <property type="entry name" value="ACREF_ENVCD OPERON REPRESSOR-RELATED"/>
    <property type="match status" value="1"/>
</dbReference>
<evidence type="ECO:0000259" key="3">
    <source>
        <dbReference type="PROSITE" id="PS50977"/>
    </source>
</evidence>
<evidence type="ECO:0000256" key="1">
    <source>
        <dbReference type="ARBA" id="ARBA00023125"/>
    </source>
</evidence>
<dbReference type="Pfam" id="PF00440">
    <property type="entry name" value="TetR_N"/>
    <property type="match status" value="1"/>
</dbReference>
<dbReference type="InterPro" id="IPR001647">
    <property type="entry name" value="HTH_TetR"/>
</dbReference>
<dbReference type="InterPro" id="IPR009057">
    <property type="entry name" value="Homeodomain-like_sf"/>
</dbReference>
<dbReference type="PROSITE" id="PS50977">
    <property type="entry name" value="HTH_TETR_2"/>
    <property type="match status" value="1"/>
</dbReference>
<dbReference type="PROSITE" id="PS01081">
    <property type="entry name" value="HTH_TETR_1"/>
    <property type="match status" value="1"/>
</dbReference>
<dbReference type="InterPro" id="IPR023772">
    <property type="entry name" value="DNA-bd_HTH_TetR-type_CS"/>
</dbReference>
<dbReference type="SUPFAM" id="SSF48498">
    <property type="entry name" value="Tetracyclin repressor-like, C-terminal domain"/>
    <property type="match status" value="1"/>
</dbReference>
<evidence type="ECO:0000256" key="2">
    <source>
        <dbReference type="PROSITE-ProRule" id="PRU00335"/>
    </source>
</evidence>
<dbReference type="GO" id="GO:0003677">
    <property type="term" value="F:DNA binding"/>
    <property type="evidence" value="ECO:0007669"/>
    <property type="project" value="UniProtKB-UniRule"/>
</dbReference>
<dbReference type="InterPro" id="IPR036271">
    <property type="entry name" value="Tet_transcr_reg_TetR-rel_C_sf"/>
</dbReference>
<dbReference type="OrthoDB" id="5816932at2"/>
<dbReference type="InterPro" id="IPR050624">
    <property type="entry name" value="HTH-type_Tx_Regulator"/>
</dbReference>
<reference evidence="5" key="1">
    <citation type="submission" date="2016-12" db="EMBL/GenBank/DDBJ databases">
        <authorList>
            <person name="Rodrigo-Torres L."/>
            <person name="Arahal R.D."/>
            <person name="Lucena T."/>
        </authorList>
    </citation>
    <scope>NUCLEOTIDE SEQUENCE [LARGE SCALE GENOMIC DNA]</scope>
</reference>
<keyword evidence="5" id="KW-1185">Reference proteome</keyword>
<dbReference type="EMBL" id="FRFG01000019">
    <property type="protein sequence ID" value="SHO55910.1"/>
    <property type="molecule type" value="Genomic_DNA"/>
</dbReference>
<dbReference type="Gene3D" id="1.10.357.10">
    <property type="entry name" value="Tetracycline Repressor, domain 2"/>
    <property type="match status" value="1"/>
</dbReference>
<organism evidence="4 5">
    <name type="scientific">Vibrio quintilis</name>
    <dbReference type="NCBI Taxonomy" id="1117707"/>
    <lineage>
        <taxon>Bacteria</taxon>
        <taxon>Pseudomonadati</taxon>
        <taxon>Pseudomonadota</taxon>
        <taxon>Gammaproteobacteria</taxon>
        <taxon>Vibrionales</taxon>
        <taxon>Vibrionaceae</taxon>
        <taxon>Vibrio</taxon>
    </lineage>
</organism>
<dbReference type="STRING" id="1117707.VQ7734_01671"/>
<name>A0A1M7YTE0_9VIBR</name>
<evidence type="ECO:0000313" key="5">
    <source>
        <dbReference type="Proteomes" id="UP000184600"/>
    </source>
</evidence>